<dbReference type="SMART" id="SM00354">
    <property type="entry name" value="HTH_LACI"/>
    <property type="match status" value="1"/>
</dbReference>
<dbReference type="AlphaFoldDB" id="A0A5C6ZCD1"/>
<name>A0A5C6ZCD1_9FLAO</name>
<keyword evidence="6" id="KW-1185">Reference proteome</keyword>
<dbReference type="PROSITE" id="PS50932">
    <property type="entry name" value="HTH_LACI_2"/>
    <property type="match status" value="1"/>
</dbReference>
<dbReference type="OrthoDB" id="9768806at2"/>
<keyword evidence="1" id="KW-0805">Transcription regulation</keyword>
<evidence type="ECO:0000256" key="3">
    <source>
        <dbReference type="ARBA" id="ARBA00023163"/>
    </source>
</evidence>
<reference evidence="5 6" key="1">
    <citation type="submission" date="2019-08" db="EMBL/GenBank/DDBJ databases">
        <title>Genomes of Subsaximicrobium wynnwilliamsii strains.</title>
        <authorList>
            <person name="Bowman J.P."/>
        </authorList>
    </citation>
    <scope>NUCLEOTIDE SEQUENCE [LARGE SCALE GENOMIC DNA]</scope>
    <source>
        <strain evidence="5 6">2-80-2</strain>
    </source>
</reference>
<evidence type="ECO:0000313" key="6">
    <source>
        <dbReference type="Proteomes" id="UP000321578"/>
    </source>
</evidence>
<dbReference type="CDD" id="cd06267">
    <property type="entry name" value="PBP1_LacI_sugar_binding-like"/>
    <property type="match status" value="1"/>
</dbReference>
<keyword evidence="3" id="KW-0804">Transcription</keyword>
<dbReference type="InterPro" id="IPR010982">
    <property type="entry name" value="Lambda_DNA-bd_dom_sf"/>
</dbReference>
<dbReference type="Pfam" id="PF00356">
    <property type="entry name" value="LacI"/>
    <property type="match status" value="1"/>
</dbReference>
<dbReference type="InterPro" id="IPR028082">
    <property type="entry name" value="Peripla_BP_I"/>
</dbReference>
<dbReference type="EMBL" id="VORO01000021">
    <property type="protein sequence ID" value="TXD87660.1"/>
    <property type="molecule type" value="Genomic_DNA"/>
</dbReference>
<evidence type="ECO:0000256" key="2">
    <source>
        <dbReference type="ARBA" id="ARBA00023125"/>
    </source>
</evidence>
<dbReference type="InterPro" id="IPR000843">
    <property type="entry name" value="HTH_LacI"/>
</dbReference>
<evidence type="ECO:0000259" key="4">
    <source>
        <dbReference type="PROSITE" id="PS50932"/>
    </source>
</evidence>
<dbReference type="SUPFAM" id="SSF53822">
    <property type="entry name" value="Periplasmic binding protein-like I"/>
    <property type="match status" value="1"/>
</dbReference>
<evidence type="ECO:0000313" key="5">
    <source>
        <dbReference type="EMBL" id="TXD87660.1"/>
    </source>
</evidence>
<dbReference type="SUPFAM" id="SSF47413">
    <property type="entry name" value="lambda repressor-like DNA-binding domains"/>
    <property type="match status" value="1"/>
</dbReference>
<organism evidence="5 6">
    <name type="scientific">Subsaximicrobium wynnwilliamsii</name>
    <dbReference type="NCBI Taxonomy" id="291179"/>
    <lineage>
        <taxon>Bacteria</taxon>
        <taxon>Pseudomonadati</taxon>
        <taxon>Bacteroidota</taxon>
        <taxon>Flavobacteriia</taxon>
        <taxon>Flavobacteriales</taxon>
        <taxon>Flavobacteriaceae</taxon>
        <taxon>Subsaximicrobium</taxon>
    </lineage>
</organism>
<keyword evidence="2" id="KW-0238">DNA-binding</keyword>
<dbReference type="Gene3D" id="1.10.260.40">
    <property type="entry name" value="lambda repressor-like DNA-binding domains"/>
    <property type="match status" value="1"/>
</dbReference>
<protein>
    <submittedName>
        <fullName evidence="5">LacI family transcriptional regulator</fullName>
    </submittedName>
</protein>
<proteinExistence type="predicted"/>
<dbReference type="GO" id="GO:0003700">
    <property type="term" value="F:DNA-binding transcription factor activity"/>
    <property type="evidence" value="ECO:0007669"/>
    <property type="project" value="TreeGrafter"/>
</dbReference>
<dbReference type="PANTHER" id="PTHR30146:SF109">
    <property type="entry name" value="HTH-TYPE TRANSCRIPTIONAL REGULATOR GALS"/>
    <property type="match status" value="1"/>
</dbReference>
<dbReference type="InterPro" id="IPR046335">
    <property type="entry name" value="LacI/GalR-like_sensor"/>
</dbReference>
<dbReference type="Proteomes" id="UP000321578">
    <property type="component" value="Unassembled WGS sequence"/>
</dbReference>
<dbReference type="CDD" id="cd01392">
    <property type="entry name" value="HTH_LacI"/>
    <property type="match status" value="1"/>
</dbReference>
<accession>A0A5C6ZCD1</accession>
<dbReference type="GO" id="GO:0000976">
    <property type="term" value="F:transcription cis-regulatory region binding"/>
    <property type="evidence" value="ECO:0007669"/>
    <property type="project" value="TreeGrafter"/>
</dbReference>
<dbReference type="Gene3D" id="3.40.50.2300">
    <property type="match status" value="2"/>
</dbReference>
<dbReference type="Pfam" id="PF13377">
    <property type="entry name" value="Peripla_BP_3"/>
    <property type="match status" value="1"/>
</dbReference>
<dbReference type="PANTHER" id="PTHR30146">
    <property type="entry name" value="LACI-RELATED TRANSCRIPTIONAL REPRESSOR"/>
    <property type="match status" value="1"/>
</dbReference>
<sequence>MVTLKHLAEQLSVSISTVSKALNNSDEISPDTIERVKALAKHLNYKPNKLAVSLKKSKTFTIGVIVPNILNHFFAKALYAIEMEATKHGYNIITCLSNETRSKEDNSLQLLSNGSVDGFILSIAEETQIKDNIEHINDILKQNIPIVLFDRVSDLIACDKVIIDDFGAAFEATEYLLKEGRKHIVLIGDIEELSVGKLRTNGYLKALEDASDYSSGPEILSLKRGESAEAQIESLLRDDNSIDGIIAIDNVSGVIALQKAIKHKRKVPKDLSIIGFSDENVLQFTDPKLSTVSQHTFDIGRASVELLLARLEDRTPKTHTTKTIKTKLILRDTTL</sequence>
<feature type="domain" description="HTH lacI-type" evidence="4">
    <location>
        <begin position="2"/>
        <end position="56"/>
    </location>
</feature>
<evidence type="ECO:0000256" key="1">
    <source>
        <dbReference type="ARBA" id="ARBA00023015"/>
    </source>
</evidence>
<gene>
    <name evidence="5" type="ORF">ESY86_15995</name>
</gene>
<dbReference type="RefSeq" id="WP_147087593.1">
    <property type="nucleotide sequence ID" value="NZ_VORM01000022.1"/>
</dbReference>
<comment type="caution">
    <text evidence="5">The sequence shown here is derived from an EMBL/GenBank/DDBJ whole genome shotgun (WGS) entry which is preliminary data.</text>
</comment>